<gene>
    <name evidence="1" type="ORF">DPEC_G00206250</name>
</gene>
<proteinExistence type="predicted"/>
<evidence type="ECO:0000313" key="1">
    <source>
        <dbReference type="EMBL" id="KAJ7998567.1"/>
    </source>
</evidence>
<accession>A0ACC2G4U4</accession>
<organism evidence="1 2">
    <name type="scientific">Dallia pectoralis</name>
    <name type="common">Alaska blackfish</name>
    <dbReference type="NCBI Taxonomy" id="75939"/>
    <lineage>
        <taxon>Eukaryota</taxon>
        <taxon>Metazoa</taxon>
        <taxon>Chordata</taxon>
        <taxon>Craniata</taxon>
        <taxon>Vertebrata</taxon>
        <taxon>Euteleostomi</taxon>
        <taxon>Actinopterygii</taxon>
        <taxon>Neopterygii</taxon>
        <taxon>Teleostei</taxon>
        <taxon>Protacanthopterygii</taxon>
        <taxon>Esociformes</taxon>
        <taxon>Umbridae</taxon>
        <taxon>Dallia</taxon>
    </lineage>
</organism>
<evidence type="ECO:0000313" key="2">
    <source>
        <dbReference type="Proteomes" id="UP001157502"/>
    </source>
</evidence>
<reference evidence="1" key="1">
    <citation type="submission" date="2021-05" db="EMBL/GenBank/DDBJ databases">
        <authorList>
            <person name="Pan Q."/>
            <person name="Jouanno E."/>
            <person name="Zahm M."/>
            <person name="Klopp C."/>
            <person name="Cabau C."/>
            <person name="Louis A."/>
            <person name="Berthelot C."/>
            <person name="Parey E."/>
            <person name="Roest Crollius H."/>
            <person name="Montfort J."/>
            <person name="Robinson-Rechavi M."/>
            <person name="Bouchez O."/>
            <person name="Lampietro C."/>
            <person name="Lopez Roques C."/>
            <person name="Donnadieu C."/>
            <person name="Postlethwait J."/>
            <person name="Bobe J."/>
            <person name="Dillon D."/>
            <person name="Chandos A."/>
            <person name="von Hippel F."/>
            <person name="Guiguen Y."/>
        </authorList>
    </citation>
    <scope>NUCLEOTIDE SEQUENCE</scope>
    <source>
        <strain evidence="1">YG-Jan2019</strain>
    </source>
</reference>
<dbReference type="EMBL" id="CM055744">
    <property type="protein sequence ID" value="KAJ7998567.1"/>
    <property type="molecule type" value="Genomic_DNA"/>
</dbReference>
<keyword evidence="2" id="KW-1185">Reference proteome</keyword>
<name>A0ACC2G4U4_DALPE</name>
<dbReference type="Proteomes" id="UP001157502">
    <property type="component" value="Chromosome 17"/>
</dbReference>
<comment type="caution">
    <text evidence="1">The sequence shown here is derived from an EMBL/GenBank/DDBJ whole genome shotgun (WGS) entry which is preliminary data.</text>
</comment>
<sequence>MVPVTPKGIDDSSLNLLWGPSRASPTTEPLPHRGRHFRASKEKGADSRQLGVPLRVEPLIKPLRRRWREKLEIWDA</sequence>
<protein>
    <submittedName>
        <fullName evidence="1">Uncharacterized protein</fullName>
    </submittedName>
</protein>